<gene>
    <name evidence="1" type="ORF">Pint_08805</name>
</gene>
<comment type="caution">
    <text evidence="1">The sequence shown here is derived from an EMBL/GenBank/DDBJ whole genome shotgun (WGS) entry which is preliminary data.</text>
</comment>
<sequence length="694" mass="77185">MWGFGGRYYWARKENGGKREGIVVVFAWMSSEERHLDRYVQLYSSLGWNSLVCHSQFLNMFFPEKAEALAFDLLKELVEELKVGPCPVVFASFSGGPKSCMYKVLQGKPVHYALNIFGVAMKLILFSSFADNRGDCLSGYIYDSSPVDFTSDMGARFIVHPTVLNMSHPPRLVSWIANGIASGLDSLFLNRFESHRAEYWQTLYSSVRMGAPYLILCSENDDLAPYQVIHNFAQRIRELGGDVKLVKWNDSSHVAAVYSQRIQRLEGERMGLEGTHNEMSNPIYNLRKAALSPTQSFPGTSLVPTDHFLMPSSMEYYDGRDVGSSVPDARKEGLIHLPNPPSINAHGVLGQILFDVCVPKNVEGWGIRSTDSLNGRPYASTRRHAPFNPIKSTSLGLPSPTGDGSFEFAYGDVTDYRSLLDACSGCQVIFHVAAVVEPWLPDPSKFFSVNVGGLNNIVQAAKETKTIEKIIYTSSFFALGSTDGYVADENQIHPGKYFCTEYERSKADADKIALQAAAEGVPIVLVYPGVIYGSGKLTAGNMVAQLMIERFNGRLPGYIGYGKDKFSFCHVDDVVEGQIAGMDKGRPGERYLLTGENASFMHVFDMAAVITGTKRPRFSIPLWLIEAYGWVSVFFSRITGKLPLISYPTVHVLRHQWAYSCEKAKAELGYDPRSLKDGLEEMLPWLKSLGAIKY</sequence>
<proteinExistence type="predicted"/>
<evidence type="ECO:0000313" key="2">
    <source>
        <dbReference type="Proteomes" id="UP001163603"/>
    </source>
</evidence>
<dbReference type="Proteomes" id="UP001163603">
    <property type="component" value="Chromosome 10"/>
</dbReference>
<accession>A0ACC0XZU9</accession>
<evidence type="ECO:0000313" key="1">
    <source>
        <dbReference type="EMBL" id="KAJ0026236.1"/>
    </source>
</evidence>
<organism evidence="1 2">
    <name type="scientific">Pistacia integerrima</name>
    <dbReference type="NCBI Taxonomy" id="434235"/>
    <lineage>
        <taxon>Eukaryota</taxon>
        <taxon>Viridiplantae</taxon>
        <taxon>Streptophyta</taxon>
        <taxon>Embryophyta</taxon>
        <taxon>Tracheophyta</taxon>
        <taxon>Spermatophyta</taxon>
        <taxon>Magnoliopsida</taxon>
        <taxon>eudicotyledons</taxon>
        <taxon>Gunneridae</taxon>
        <taxon>Pentapetalae</taxon>
        <taxon>rosids</taxon>
        <taxon>malvids</taxon>
        <taxon>Sapindales</taxon>
        <taxon>Anacardiaceae</taxon>
        <taxon>Pistacia</taxon>
    </lineage>
</organism>
<reference evidence="2" key="1">
    <citation type="journal article" date="2023" name="G3 (Bethesda)">
        <title>Genome assembly and association tests identify interacting loci associated with vigor, precocity, and sex in interspecific pistachio rootstocks.</title>
        <authorList>
            <person name="Palmer W."/>
            <person name="Jacygrad E."/>
            <person name="Sagayaradj S."/>
            <person name="Cavanaugh K."/>
            <person name="Han R."/>
            <person name="Bertier L."/>
            <person name="Beede B."/>
            <person name="Kafkas S."/>
            <person name="Golino D."/>
            <person name="Preece J."/>
            <person name="Michelmore R."/>
        </authorList>
    </citation>
    <scope>NUCLEOTIDE SEQUENCE [LARGE SCALE GENOMIC DNA]</scope>
</reference>
<protein>
    <submittedName>
        <fullName evidence="1">Uncharacterized protein</fullName>
    </submittedName>
</protein>
<keyword evidence="2" id="KW-1185">Reference proteome</keyword>
<dbReference type="EMBL" id="CM047745">
    <property type="protein sequence ID" value="KAJ0026236.1"/>
    <property type="molecule type" value="Genomic_DNA"/>
</dbReference>
<name>A0ACC0XZU9_9ROSI</name>